<feature type="region of interest" description="Disordered" evidence="1">
    <location>
        <begin position="131"/>
        <end position="150"/>
    </location>
</feature>
<reference evidence="2" key="2">
    <citation type="journal article" date="2021" name="Microbiome">
        <title>Successional dynamics and alternative stable states in a saline activated sludge microbial community over 9 years.</title>
        <authorList>
            <person name="Wang Y."/>
            <person name="Ye J."/>
            <person name="Ju F."/>
            <person name="Liu L."/>
            <person name="Boyd J.A."/>
            <person name="Deng Y."/>
            <person name="Parks D.H."/>
            <person name="Jiang X."/>
            <person name="Yin X."/>
            <person name="Woodcroft B.J."/>
            <person name="Tyson G.W."/>
            <person name="Hugenholtz P."/>
            <person name="Polz M.F."/>
            <person name="Zhang T."/>
        </authorList>
    </citation>
    <scope>NUCLEOTIDE SEQUENCE</scope>
    <source>
        <strain evidence="2">HKST-UBA01</strain>
    </source>
</reference>
<dbReference type="Proteomes" id="UP000697710">
    <property type="component" value="Unassembled WGS sequence"/>
</dbReference>
<evidence type="ECO:0000313" key="2">
    <source>
        <dbReference type="EMBL" id="MCA9726792.1"/>
    </source>
</evidence>
<evidence type="ECO:0000313" key="3">
    <source>
        <dbReference type="Proteomes" id="UP000697710"/>
    </source>
</evidence>
<gene>
    <name evidence="2" type="ORF">KC729_03850</name>
</gene>
<proteinExistence type="predicted"/>
<protein>
    <submittedName>
        <fullName evidence="2">Uncharacterized protein</fullName>
    </submittedName>
</protein>
<accession>A0A956RNW9</accession>
<evidence type="ECO:0000256" key="1">
    <source>
        <dbReference type="SAM" id="MobiDB-lite"/>
    </source>
</evidence>
<sequence>MTLALQVHPVSSRGGSRAGGASVVNALILDGSSVQVRDAAGRVIPSDRWLGARSVRIRLVHGRTTAAYLGELKTRLALGSVLDQARLLEIDAVGVIIRRFLLQGVRPLKFRGPELPAGGNDVEMEEIEIDVDSMEMGSDDDSDGRDRGRP</sequence>
<organism evidence="2 3">
    <name type="scientific">Eiseniibacteriota bacterium</name>
    <dbReference type="NCBI Taxonomy" id="2212470"/>
    <lineage>
        <taxon>Bacteria</taxon>
        <taxon>Candidatus Eiseniibacteriota</taxon>
    </lineage>
</organism>
<feature type="compositionally biased region" description="Acidic residues" evidence="1">
    <location>
        <begin position="131"/>
        <end position="143"/>
    </location>
</feature>
<name>A0A956RNW9_UNCEI</name>
<comment type="caution">
    <text evidence="2">The sequence shown here is derived from an EMBL/GenBank/DDBJ whole genome shotgun (WGS) entry which is preliminary data.</text>
</comment>
<dbReference type="AlphaFoldDB" id="A0A956RNW9"/>
<reference evidence="2" key="1">
    <citation type="submission" date="2020-04" db="EMBL/GenBank/DDBJ databases">
        <authorList>
            <person name="Zhang T."/>
        </authorList>
    </citation>
    <scope>NUCLEOTIDE SEQUENCE</scope>
    <source>
        <strain evidence="2">HKST-UBA01</strain>
    </source>
</reference>
<dbReference type="EMBL" id="JAGQHR010000068">
    <property type="protein sequence ID" value="MCA9726792.1"/>
    <property type="molecule type" value="Genomic_DNA"/>
</dbReference>